<dbReference type="RefSeq" id="WP_067995308.1">
    <property type="nucleotide sequence ID" value="NZ_QQBC01000006.1"/>
</dbReference>
<name>A0A370I484_9NOCA</name>
<dbReference type="Gene3D" id="3.30.559.30">
    <property type="entry name" value="Nonribosomal peptide synthetase, condensation domain"/>
    <property type="match status" value="1"/>
</dbReference>
<accession>A0A370I484</accession>
<proteinExistence type="predicted"/>
<dbReference type="GO" id="GO:0043041">
    <property type="term" value="P:amino acid activation for nonribosomal peptide biosynthetic process"/>
    <property type="evidence" value="ECO:0007669"/>
    <property type="project" value="TreeGrafter"/>
</dbReference>
<feature type="domain" description="Condensation" evidence="1">
    <location>
        <begin position="12"/>
        <end position="453"/>
    </location>
</feature>
<dbReference type="Gene3D" id="3.30.559.10">
    <property type="entry name" value="Chloramphenicol acetyltransferase-like domain"/>
    <property type="match status" value="1"/>
</dbReference>
<sequence length="469" mass="51393">MAGPRETGDTRLPLSPGQHLLDFLESIRPGGAAEAFNISLRLTIDGRLDRGRLFDAVAAAVGRHDALRVAVVRGRGMAEQVIGVDFEPEATVRRVSAGTSWAEPDIEALLAEYNNRPFDLTRPPLLRVLLLENASDRRWLLQVTVHHSVADAWSLEVLAGDIGRYYRAAAGLEPKPAPPQVNYARIVLDELAALESAEADAARTFWPEYLGSFEVLQTAGLDQARPQGDPAITGRGDRSLRPPETAAVRGLAGRLRATPFMVLAAAYGFILGRLGGSEAYLLPTFTHGRRDPRFHESVAMLFNPFLIKFAWSPGMTFAELVATFKRNALPAYRFQWYPFIEVLEICPELSVSLIDPSSALFPVQMLNVPKTTRAEGLFGPDCVVAEYALHRTSVGNVLPIDGMLTIKGAPHALAMTFNAAQRLWSDELSAAMCATVVDLCLEAARDPAVELGRLIDTVDRRFRSNIWSV</sequence>
<organism evidence="2 3">
    <name type="scientific">Nocardia pseudobrasiliensis</name>
    <dbReference type="NCBI Taxonomy" id="45979"/>
    <lineage>
        <taxon>Bacteria</taxon>
        <taxon>Bacillati</taxon>
        <taxon>Actinomycetota</taxon>
        <taxon>Actinomycetes</taxon>
        <taxon>Mycobacteriales</taxon>
        <taxon>Nocardiaceae</taxon>
        <taxon>Nocardia</taxon>
    </lineage>
</organism>
<keyword evidence="3" id="KW-1185">Reference proteome</keyword>
<dbReference type="InterPro" id="IPR023213">
    <property type="entry name" value="CAT-like_dom_sf"/>
</dbReference>
<dbReference type="GO" id="GO:0005737">
    <property type="term" value="C:cytoplasm"/>
    <property type="evidence" value="ECO:0007669"/>
    <property type="project" value="TreeGrafter"/>
</dbReference>
<evidence type="ECO:0000259" key="1">
    <source>
        <dbReference type="Pfam" id="PF00668"/>
    </source>
</evidence>
<evidence type="ECO:0000313" key="3">
    <source>
        <dbReference type="Proteomes" id="UP000254869"/>
    </source>
</evidence>
<dbReference type="PANTHER" id="PTHR45527:SF1">
    <property type="entry name" value="FATTY ACID SYNTHASE"/>
    <property type="match status" value="1"/>
</dbReference>
<dbReference type="GO" id="GO:0044550">
    <property type="term" value="P:secondary metabolite biosynthetic process"/>
    <property type="evidence" value="ECO:0007669"/>
    <property type="project" value="TreeGrafter"/>
</dbReference>
<dbReference type="Proteomes" id="UP000254869">
    <property type="component" value="Unassembled WGS sequence"/>
</dbReference>
<dbReference type="AlphaFoldDB" id="A0A370I484"/>
<dbReference type="GO" id="GO:0008610">
    <property type="term" value="P:lipid biosynthetic process"/>
    <property type="evidence" value="ECO:0007669"/>
    <property type="project" value="UniProtKB-ARBA"/>
</dbReference>
<dbReference type="STRING" id="1210086.GCA_001613105_02022"/>
<dbReference type="InterPro" id="IPR001242">
    <property type="entry name" value="Condensation_dom"/>
</dbReference>
<dbReference type="GO" id="GO:0031177">
    <property type="term" value="F:phosphopantetheine binding"/>
    <property type="evidence" value="ECO:0007669"/>
    <property type="project" value="TreeGrafter"/>
</dbReference>
<reference evidence="2 3" key="1">
    <citation type="submission" date="2018-07" db="EMBL/GenBank/DDBJ databases">
        <title>Genomic Encyclopedia of Type Strains, Phase IV (KMG-IV): sequencing the most valuable type-strain genomes for metagenomic binning, comparative biology and taxonomic classification.</title>
        <authorList>
            <person name="Goeker M."/>
        </authorList>
    </citation>
    <scope>NUCLEOTIDE SEQUENCE [LARGE SCALE GENOMIC DNA]</scope>
    <source>
        <strain evidence="2 3">DSM 44290</strain>
    </source>
</reference>
<dbReference type="SUPFAM" id="SSF52777">
    <property type="entry name" value="CoA-dependent acyltransferases"/>
    <property type="match status" value="2"/>
</dbReference>
<dbReference type="GO" id="GO:0003824">
    <property type="term" value="F:catalytic activity"/>
    <property type="evidence" value="ECO:0007669"/>
    <property type="project" value="InterPro"/>
</dbReference>
<gene>
    <name evidence="2" type="ORF">DFR76_106419</name>
</gene>
<evidence type="ECO:0000313" key="2">
    <source>
        <dbReference type="EMBL" id="RDI65547.1"/>
    </source>
</evidence>
<dbReference type="Pfam" id="PF00668">
    <property type="entry name" value="Condensation"/>
    <property type="match status" value="1"/>
</dbReference>
<protein>
    <submittedName>
        <fullName evidence="2">Condensation domain-containing protein</fullName>
    </submittedName>
</protein>
<dbReference type="EMBL" id="QQBC01000006">
    <property type="protein sequence ID" value="RDI65547.1"/>
    <property type="molecule type" value="Genomic_DNA"/>
</dbReference>
<comment type="caution">
    <text evidence="2">The sequence shown here is derived from an EMBL/GenBank/DDBJ whole genome shotgun (WGS) entry which is preliminary data.</text>
</comment>
<dbReference type="PANTHER" id="PTHR45527">
    <property type="entry name" value="NONRIBOSOMAL PEPTIDE SYNTHETASE"/>
    <property type="match status" value="1"/>
</dbReference>